<dbReference type="RefSeq" id="WP_237239309.1">
    <property type="nucleotide sequence ID" value="NZ_JAKKDU010000006.1"/>
</dbReference>
<keyword evidence="2" id="KW-0378">Hydrolase</keyword>
<keyword evidence="1" id="KW-0547">Nucleotide-binding</keyword>
<dbReference type="Proteomes" id="UP001199795">
    <property type="component" value="Unassembled WGS sequence"/>
</dbReference>
<dbReference type="GO" id="GO:0005524">
    <property type="term" value="F:ATP binding"/>
    <property type="evidence" value="ECO:0007669"/>
    <property type="project" value="UniProtKB-KW"/>
</dbReference>
<evidence type="ECO:0000259" key="4">
    <source>
        <dbReference type="SMART" id="SM00797"/>
    </source>
</evidence>
<keyword evidence="6" id="KW-1185">Reference proteome</keyword>
<comment type="caution">
    <text evidence="5">The sequence shown here is derived from an EMBL/GenBank/DDBJ whole genome shotgun (WGS) entry which is preliminary data.</text>
</comment>
<organism evidence="5 6">
    <name type="scientific">Wocania arenilitoris</name>
    <dbReference type="NCBI Taxonomy" id="2044858"/>
    <lineage>
        <taxon>Bacteria</taxon>
        <taxon>Pseudomonadati</taxon>
        <taxon>Bacteroidota</taxon>
        <taxon>Flavobacteriia</taxon>
        <taxon>Flavobacteriales</taxon>
        <taxon>Flavobacteriaceae</taxon>
        <taxon>Wocania</taxon>
    </lineage>
</organism>
<dbReference type="AlphaFoldDB" id="A0AAE3EM58"/>
<sequence>MVKVIKSGFYSTIQDFGRIGYQHLGVPYSGVLDCYSASIANAILGNNKGAAVMEMTMVGVTLQFDCNTNICITGADMSPKINSNAIRLYKAIAIKAGDVLSFGKVNYGFRSYLAVSEGFKTEVVMKSRSMYKGVTNKFVLKENDELSISNAFFNNKKNAIIKVDRNYFTSKIIEVFKGPEFACLSKEQQKMMFSKIFTISKENNRMAYQLKESLANNLKPIITSSVLPGTVQLTPSGKLIILMKDCQTTGGYPRVLQLKESSVGILSQKFTGQSISFKLLEY</sequence>
<evidence type="ECO:0000313" key="6">
    <source>
        <dbReference type="Proteomes" id="UP001199795"/>
    </source>
</evidence>
<keyword evidence="3" id="KW-0067">ATP-binding</keyword>
<dbReference type="PANTHER" id="PTHR43309">
    <property type="entry name" value="5-OXOPROLINASE SUBUNIT C"/>
    <property type="match status" value="1"/>
</dbReference>
<dbReference type="Gene3D" id="2.40.100.10">
    <property type="entry name" value="Cyclophilin-like"/>
    <property type="match status" value="1"/>
</dbReference>
<evidence type="ECO:0000313" key="5">
    <source>
        <dbReference type="EMBL" id="MCF7567961.1"/>
    </source>
</evidence>
<dbReference type="SMART" id="SM00797">
    <property type="entry name" value="AHS2"/>
    <property type="match status" value="1"/>
</dbReference>
<evidence type="ECO:0000256" key="1">
    <source>
        <dbReference type="ARBA" id="ARBA00022741"/>
    </source>
</evidence>
<dbReference type="InterPro" id="IPR003778">
    <property type="entry name" value="CT_A_B"/>
</dbReference>
<evidence type="ECO:0000256" key="3">
    <source>
        <dbReference type="ARBA" id="ARBA00022840"/>
    </source>
</evidence>
<protein>
    <submittedName>
        <fullName evidence="5">Biotin-dependent carboxyltransferase family protein</fullName>
    </submittedName>
</protein>
<dbReference type="InterPro" id="IPR029000">
    <property type="entry name" value="Cyclophilin-like_dom_sf"/>
</dbReference>
<dbReference type="InterPro" id="IPR052708">
    <property type="entry name" value="PxpC"/>
</dbReference>
<evidence type="ECO:0000256" key="2">
    <source>
        <dbReference type="ARBA" id="ARBA00022801"/>
    </source>
</evidence>
<gene>
    <name evidence="5" type="ORF">L3X37_06220</name>
</gene>
<accession>A0AAE3EM58</accession>
<dbReference type="Pfam" id="PF02626">
    <property type="entry name" value="CT_A_B"/>
    <property type="match status" value="1"/>
</dbReference>
<dbReference type="GO" id="GO:0016787">
    <property type="term" value="F:hydrolase activity"/>
    <property type="evidence" value="ECO:0007669"/>
    <property type="project" value="UniProtKB-KW"/>
</dbReference>
<feature type="domain" description="Carboxyltransferase" evidence="4">
    <location>
        <begin position="23"/>
        <end position="282"/>
    </location>
</feature>
<proteinExistence type="predicted"/>
<name>A0AAE3EM58_9FLAO</name>
<dbReference type="PANTHER" id="PTHR43309:SF5">
    <property type="entry name" value="5-OXOPROLINASE SUBUNIT C"/>
    <property type="match status" value="1"/>
</dbReference>
<reference evidence="5" key="1">
    <citation type="submission" date="2022-01" db="EMBL/GenBank/DDBJ databases">
        <title>Draft genome sequence of Sabulilitoribacter arenilitoris KCTC 52401.</title>
        <authorList>
            <person name="Oh J.-S."/>
        </authorList>
    </citation>
    <scope>NUCLEOTIDE SEQUENCE</scope>
    <source>
        <strain evidence="5">HMF6543</strain>
    </source>
</reference>
<dbReference type="EMBL" id="JAKKDU010000006">
    <property type="protein sequence ID" value="MCF7567961.1"/>
    <property type="molecule type" value="Genomic_DNA"/>
</dbReference>